<evidence type="ECO:0000313" key="2">
    <source>
        <dbReference type="EMBL" id="KKR88238.1"/>
    </source>
</evidence>
<organism evidence="2 3">
    <name type="scientific">Candidatus Wolfebacteria bacterium GW2011_GWB1_41_12</name>
    <dbReference type="NCBI Taxonomy" id="1619006"/>
    <lineage>
        <taxon>Bacteria</taxon>
        <taxon>Candidatus Wolfeibacteriota</taxon>
    </lineage>
</organism>
<name>A0A0G0UHD4_9BACT</name>
<dbReference type="AlphaFoldDB" id="A0A0G0UHD4"/>
<protein>
    <recommendedName>
        <fullName evidence="1">50S ribosomal protein L21</fullName>
    </recommendedName>
</protein>
<reference evidence="2 3" key="1">
    <citation type="journal article" date="2015" name="Nature">
        <title>rRNA introns, odd ribosomes, and small enigmatic genomes across a large radiation of phyla.</title>
        <authorList>
            <person name="Brown C.T."/>
            <person name="Hug L.A."/>
            <person name="Thomas B.C."/>
            <person name="Sharon I."/>
            <person name="Castelle C.J."/>
            <person name="Singh A."/>
            <person name="Wilkins M.J."/>
            <person name="Williams K.H."/>
            <person name="Banfield J.F."/>
        </authorList>
    </citation>
    <scope>NUCLEOTIDE SEQUENCE [LARGE SCALE GENOMIC DNA]</scope>
</reference>
<accession>A0A0G0UHD4</accession>
<dbReference type="EMBL" id="LCAK01000013">
    <property type="protein sequence ID" value="KKR88238.1"/>
    <property type="molecule type" value="Genomic_DNA"/>
</dbReference>
<dbReference type="GO" id="GO:0005737">
    <property type="term" value="C:cytoplasm"/>
    <property type="evidence" value="ECO:0007669"/>
    <property type="project" value="UniProtKB-ARBA"/>
</dbReference>
<dbReference type="SUPFAM" id="SSF141091">
    <property type="entry name" value="L21p-like"/>
    <property type="match status" value="1"/>
</dbReference>
<comment type="caution">
    <text evidence="2">The sequence shown here is derived from an EMBL/GenBank/DDBJ whole genome shotgun (WGS) entry which is preliminary data.</text>
</comment>
<evidence type="ECO:0000256" key="1">
    <source>
        <dbReference type="ARBA" id="ARBA00035483"/>
    </source>
</evidence>
<evidence type="ECO:0000313" key="3">
    <source>
        <dbReference type="Proteomes" id="UP000033918"/>
    </source>
</evidence>
<dbReference type="InterPro" id="IPR028909">
    <property type="entry name" value="bL21-like"/>
</dbReference>
<dbReference type="Proteomes" id="UP000033918">
    <property type="component" value="Unassembled WGS sequence"/>
</dbReference>
<sequence length="95" mass="10821">MKALIKSGNSQVWVEEGQEILLDSPKVDEVLAILDDGQISIRKATIQIKDLGIKKGPKVRTVKYKAKSRYTKTTGFRPVFHRVLIEKIDLREKKS</sequence>
<proteinExistence type="predicted"/>
<dbReference type="GO" id="GO:0005840">
    <property type="term" value="C:ribosome"/>
    <property type="evidence" value="ECO:0007669"/>
    <property type="project" value="InterPro"/>
</dbReference>
<dbReference type="Pfam" id="PF00829">
    <property type="entry name" value="Ribosomal_L21p"/>
    <property type="match status" value="1"/>
</dbReference>
<gene>
    <name evidence="2" type="ORF">UU38_C0013G0005</name>
</gene>
<dbReference type="InterPro" id="IPR036164">
    <property type="entry name" value="bL21-like_sf"/>
</dbReference>